<dbReference type="GO" id="GO:0003700">
    <property type="term" value="F:DNA-binding transcription factor activity"/>
    <property type="evidence" value="ECO:0007669"/>
    <property type="project" value="InterPro"/>
</dbReference>
<feature type="domain" description="HTH marR-type" evidence="1">
    <location>
        <begin position="7"/>
        <end position="139"/>
    </location>
</feature>
<accession>A0A8J7KY78</accession>
<dbReference type="RefSeq" id="WP_197005638.1">
    <property type="nucleotide sequence ID" value="NZ_BONS01000010.1"/>
</dbReference>
<organism evidence="2 3">
    <name type="scientific">Longispora fulva</name>
    <dbReference type="NCBI Taxonomy" id="619741"/>
    <lineage>
        <taxon>Bacteria</taxon>
        <taxon>Bacillati</taxon>
        <taxon>Actinomycetota</taxon>
        <taxon>Actinomycetes</taxon>
        <taxon>Micromonosporales</taxon>
        <taxon>Micromonosporaceae</taxon>
        <taxon>Longispora</taxon>
    </lineage>
</organism>
<evidence type="ECO:0000259" key="1">
    <source>
        <dbReference type="PROSITE" id="PS50995"/>
    </source>
</evidence>
<dbReference type="PRINTS" id="PR00598">
    <property type="entry name" value="HTHMARR"/>
</dbReference>
<reference evidence="2" key="1">
    <citation type="submission" date="2020-11" db="EMBL/GenBank/DDBJ databases">
        <title>Sequencing the genomes of 1000 actinobacteria strains.</title>
        <authorList>
            <person name="Klenk H.-P."/>
        </authorList>
    </citation>
    <scope>NUCLEOTIDE SEQUENCE</scope>
    <source>
        <strain evidence="2">DSM 45356</strain>
    </source>
</reference>
<dbReference type="Pfam" id="PF12802">
    <property type="entry name" value="MarR_2"/>
    <property type="match status" value="1"/>
</dbReference>
<proteinExistence type="predicted"/>
<dbReference type="PANTHER" id="PTHR33164:SF89">
    <property type="entry name" value="MARR FAMILY REGULATORY PROTEIN"/>
    <property type="match status" value="1"/>
</dbReference>
<dbReference type="PANTHER" id="PTHR33164">
    <property type="entry name" value="TRANSCRIPTIONAL REGULATOR, MARR FAMILY"/>
    <property type="match status" value="1"/>
</dbReference>
<dbReference type="AlphaFoldDB" id="A0A8J7KY78"/>
<dbReference type="InterPro" id="IPR036388">
    <property type="entry name" value="WH-like_DNA-bd_sf"/>
</dbReference>
<dbReference type="SUPFAM" id="SSF46785">
    <property type="entry name" value="Winged helix' DNA-binding domain"/>
    <property type="match status" value="1"/>
</dbReference>
<keyword evidence="3" id="KW-1185">Reference proteome</keyword>
<dbReference type="Proteomes" id="UP000622552">
    <property type="component" value="Unassembled WGS sequence"/>
</dbReference>
<dbReference type="SMART" id="SM00347">
    <property type="entry name" value="HTH_MARR"/>
    <property type="match status" value="1"/>
</dbReference>
<protein>
    <submittedName>
        <fullName evidence="2">DNA-binding MarR family transcriptional regulator</fullName>
    </submittedName>
</protein>
<dbReference type="InterPro" id="IPR039422">
    <property type="entry name" value="MarR/SlyA-like"/>
</dbReference>
<dbReference type="PROSITE" id="PS50995">
    <property type="entry name" value="HTH_MARR_2"/>
    <property type="match status" value="1"/>
</dbReference>
<dbReference type="GO" id="GO:0003677">
    <property type="term" value="F:DNA binding"/>
    <property type="evidence" value="ECO:0007669"/>
    <property type="project" value="UniProtKB-KW"/>
</dbReference>
<dbReference type="InterPro" id="IPR036390">
    <property type="entry name" value="WH_DNA-bd_sf"/>
</dbReference>
<keyword evidence="2" id="KW-0238">DNA-binding</keyword>
<dbReference type="GO" id="GO:0006950">
    <property type="term" value="P:response to stress"/>
    <property type="evidence" value="ECO:0007669"/>
    <property type="project" value="TreeGrafter"/>
</dbReference>
<evidence type="ECO:0000313" key="3">
    <source>
        <dbReference type="Proteomes" id="UP000622552"/>
    </source>
</evidence>
<comment type="caution">
    <text evidence="2">The sequence shown here is derived from an EMBL/GenBank/DDBJ whole genome shotgun (WGS) entry which is preliminary data.</text>
</comment>
<dbReference type="InterPro" id="IPR000835">
    <property type="entry name" value="HTH_MarR-typ"/>
</dbReference>
<gene>
    <name evidence="2" type="ORF">IW245_005126</name>
</gene>
<dbReference type="Gene3D" id="1.10.10.10">
    <property type="entry name" value="Winged helix-like DNA-binding domain superfamily/Winged helix DNA-binding domain"/>
    <property type="match status" value="1"/>
</dbReference>
<name>A0A8J7KY78_9ACTN</name>
<evidence type="ECO:0000313" key="2">
    <source>
        <dbReference type="EMBL" id="MBG6138932.1"/>
    </source>
</evidence>
<dbReference type="EMBL" id="JADOUF010000001">
    <property type="protein sequence ID" value="MBG6138932.1"/>
    <property type="molecule type" value="Genomic_DNA"/>
</dbReference>
<sequence length="146" mass="15689">MKNVRMDATVAFRLSSLAAAVTDQFAGRIEGLGLKPRHADLMAAVAVGAPRSQQDLARTMGVAPSLIVALADQLEDLKALHRVRDPHDRRRQVLTLTRKGRTLLAACTAHARAVDAELTARLVPLERDMLHHVLGTLAPGSPPAGR</sequence>